<protein>
    <submittedName>
        <fullName evidence="1">26S proteasome regulatory complex, subunit RPN9/PSMD13</fullName>
    </submittedName>
</protein>
<evidence type="ECO:0000313" key="2">
    <source>
        <dbReference type="Proteomes" id="UP000011185"/>
    </source>
</evidence>
<dbReference type="InParanoid" id="L7JVE0"/>
<dbReference type="OMA" id="KVIATME"/>
<dbReference type="EMBL" id="JH993966">
    <property type="protein sequence ID" value="ELQ75394.1"/>
    <property type="molecule type" value="Genomic_DNA"/>
</dbReference>
<dbReference type="OrthoDB" id="1093at2759"/>
<reference evidence="1 2" key="1">
    <citation type="journal article" date="2012" name="PLoS Pathog.">
        <title>The genome of the obligate intracellular parasite Trachipleistophora hominis: new insights into microsporidian genome dynamics and reductive evolution.</title>
        <authorList>
            <person name="Heinz E."/>
            <person name="Williams T.A."/>
            <person name="Nakjang S."/>
            <person name="Noel C.J."/>
            <person name="Swan D.C."/>
            <person name="Goldberg A.V."/>
            <person name="Harris S.R."/>
            <person name="Weinmaier T."/>
            <person name="Markert S."/>
            <person name="Becher D."/>
            <person name="Bernhardt J."/>
            <person name="Dagan T."/>
            <person name="Hacker C."/>
            <person name="Lucocq J.M."/>
            <person name="Schweder T."/>
            <person name="Rattei T."/>
            <person name="Hall N."/>
            <person name="Hirt R.P."/>
            <person name="Embley T.M."/>
        </authorList>
    </citation>
    <scope>NUCLEOTIDE SEQUENCE [LARGE SCALE GENOMIC DNA]</scope>
</reference>
<accession>L7JVE0</accession>
<organism evidence="1 2">
    <name type="scientific">Trachipleistophora hominis</name>
    <name type="common">Microsporidian parasite</name>
    <dbReference type="NCBI Taxonomy" id="72359"/>
    <lineage>
        <taxon>Eukaryota</taxon>
        <taxon>Fungi</taxon>
        <taxon>Fungi incertae sedis</taxon>
        <taxon>Microsporidia</taxon>
        <taxon>Pleistophoridae</taxon>
        <taxon>Trachipleistophora</taxon>
    </lineage>
</organism>
<dbReference type="HOGENOM" id="CLU_073111_0_0_1"/>
<keyword evidence="1" id="KW-0647">Proteasome</keyword>
<proteinExistence type="predicted"/>
<evidence type="ECO:0000313" key="1">
    <source>
        <dbReference type="EMBL" id="ELQ75394.1"/>
    </source>
</evidence>
<dbReference type="AlphaFoldDB" id="L7JVE0"/>
<dbReference type="Proteomes" id="UP000011185">
    <property type="component" value="Unassembled WGS sequence"/>
</dbReference>
<sequence length="300" mass="35526">METLTDLLKQRKWYNAYLYLQAMDRECLTTELIEQFLKTVLPIASQMHPFSLTTTTINITENYPSRFEVLSQLREKINESVLKTDEHAESLTLIDIVLAEIKLERGLNIEESVYGFRNMKLTREQQKHFNRLALKYYEKMRNYNEAYYYAKKQKNIDKMMEYSVFAPNIFNLPVFDDEPEYFRAVREGNYRYIKDCKIDNHEFVLQKTYIIKMLDLCYNKHTVSISELCSNLELERVVVLRLIIKALGLKLIRGAIDGANDSLAVSHIYLQTVTKKELLHMKEQFVKWKARVDKVIATME</sequence>
<dbReference type="GO" id="GO:0000502">
    <property type="term" value="C:proteasome complex"/>
    <property type="evidence" value="ECO:0007669"/>
    <property type="project" value="UniProtKB-KW"/>
</dbReference>
<name>L7JVE0_TRAHO</name>
<keyword evidence="2" id="KW-1185">Reference proteome</keyword>
<gene>
    <name evidence="1" type="ORF">THOM_1692</name>
</gene>
<dbReference type="VEuPathDB" id="MicrosporidiaDB:THOM_1692"/>
<dbReference type="STRING" id="72359.L7JVE0"/>